<accession>A0A1J6IKG1</accession>
<dbReference type="AlphaFoldDB" id="A0A1J6IKG1"/>
<evidence type="ECO:0000313" key="3">
    <source>
        <dbReference type="EMBL" id="OIT04772.1"/>
    </source>
</evidence>
<evidence type="ECO:0000313" key="4">
    <source>
        <dbReference type="Proteomes" id="UP000187609"/>
    </source>
</evidence>
<keyword evidence="4" id="KW-1185">Reference proteome</keyword>
<evidence type="ECO:0000259" key="2">
    <source>
        <dbReference type="Pfam" id="PF14111"/>
    </source>
</evidence>
<sequence length="326" mass="37933">MSFERNCQIAFYDYQTVYIDFTNEVDFNNIYFKPFVNIDPYIMKVLKWTPDFKPEKETSIVPLWILNHKLPWHMFRWNVISRMLLLNDGSDDGVWLKVEYEGDPGYCDFYKMQGHDVKQCRNKAAEEKNKIIKEDHLSRNANPLYAQANNDGFEEVNRRKNKQRRRKNTSIIIVEPEEAAQNKKYVPIVNNKGKEVSLEENVPPVRVQAAKNDTPIQKSIQEQIQDEKNKEQNIEQIVKYKRRNKKVLCKDHTIANEGESVESTFVATEDKIDQIQTSSPSTHKPAQTSLSSTQKPNNKHNTQTSSPSSQTPITTHNLQTLKIAMN</sequence>
<protein>
    <recommendedName>
        <fullName evidence="2">DUF4283 domain-containing protein</fullName>
    </recommendedName>
</protein>
<organism evidence="3 4">
    <name type="scientific">Nicotiana attenuata</name>
    <name type="common">Coyote tobacco</name>
    <dbReference type="NCBI Taxonomy" id="49451"/>
    <lineage>
        <taxon>Eukaryota</taxon>
        <taxon>Viridiplantae</taxon>
        <taxon>Streptophyta</taxon>
        <taxon>Embryophyta</taxon>
        <taxon>Tracheophyta</taxon>
        <taxon>Spermatophyta</taxon>
        <taxon>Magnoliopsida</taxon>
        <taxon>eudicotyledons</taxon>
        <taxon>Gunneridae</taxon>
        <taxon>Pentapetalae</taxon>
        <taxon>asterids</taxon>
        <taxon>lamiids</taxon>
        <taxon>Solanales</taxon>
        <taxon>Solanaceae</taxon>
        <taxon>Nicotianoideae</taxon>
        <taxon>Nicotianeae</taxon>
        <taxon>Nicotiana</taxon>
    </lineage>
</organism>
<dbReference type="PANTHER" id="PTHR31286:SF177">
    <property type="entry name" value="ENDONUCLEASE_EXONUCLEASE_PHOSPHATASE"/>
    <property type="match status" value="1"/>
</dbReference>
<feature type="compositionally biased region" description="Polar residues" evidence="1">
    <location>
        <begin position="275"/>
        <end position="301"/>
    </location>
</feature>
<feature type="compositionally biased region" description="Low complexity" evidence="1">
    <location>
        <begin position="302"/>
        <end position="315"/>
    </location>
</feature>
<dbReference type="InterPro" id="IPR040256">
    <property type="entry name" value="At4g02000-like"/>
</dbReference>
<gene>
    <name evidence="3" type="ORF">A4A49_14845</name>
</gene>
<dbReference type="Proteomes" id="UP000187609">
    <property type="component" value="Unassembled WGS sequence"/>
</dbReference>
<name>A0A1J6IKG1_NICAT</name>
<feature type="domain" description="DUF4283" evidence="2">
    <location>
        <begin position="4"/>
        <end position="55"/>
    </location>
</feature>
<reference evidence="3" key="1">
    <citation type="submission" date="2016-11" db="EMBL/GenBank/DDBJ databases">
        <title>The genome of Nicotiana attenuata.</title>
        <authorList>
            <person name="Xu S."/>
            <person name="Brockmoeller T."/>
            <person name="Gaquerel E."/>
            <person name="Navarro A."/>
            <person name="Kuhl H."/>
            <person name="Gase K."/>
            <person name="Ling Z."/>
            <person name="Zhou W."/>
            <person name="Kreitzer C."/>
            <person name="Stanke M."/>
            <person name="Tang H."/>
            <person name="Lyons E."/>
            <person name="Pandey P."/>
            <person name="Pandey S.P."/>
            <person name="Timmermann B."/>
            <person name="Baldwin I.T."/>
        </authorList>
    </citation>
    <scope>NUCLEOTIDE SEQUENCE [LARGE SCALE GENOMIC DNA]</scope>
    <source>
        <strain evidence="3">UT</strain>
    </source>
</reference>
<evidence type="ECO:0000256" key="1">
    <source>
        <dbReference type="SAM" id="MobiDB-lite"/>
    </source>
</evidence>
<comment type="caution">
    <text evidence="3">The sequence shown here is derived from an EMBL/GenBank/DDBJ whole genome shotgun (WGS) entry which is preliminary data.</text>
</comment>
<dbReference type="Gramene" id="OIT04772">
    <property type="protein sequence ID" value="OIT04772"/>
    <property type="gene ID" value="A4A49_14845"/>
</dbReference>
<dbReference type="Pfam" id="PF14111">
    <property type="entry name" value="DUF4283"/>
    <property type="match status" value="1"/>
</dbReference>
<feature type="region of interest" description="Disordered" evidence="1">
    <location>
        <begin position="275"/>
        <end position="326"/>
    </location>
</feature>
<proteinExistence type="predicted"/>
<dbReference type="InterPro" id="IPR025558">
    <property type="entry name" value="DUF4283"/>
</dbReference>
<dbReference type="PANTHER" id="PTHR31286">
    <property type="entry name" value="GLYCINE-RICH CELL WALL STRUCTURAL PROTEIN 1.8-LIKE"/>
    <property type="match status" value="1"/>
</dbReference>
<dbReference type="EMBL" id="MJEQ01037185">
    <property type="protein sequence ID" value="OIT04772.1"/>
    <property type="molecule type" value="Genomic_DNA"/>
</dbReference>